<proteinExistence type="predicted"/>
<dbReference type="Proteomes" id="UP000231436">
    <property type="component" value="Unassembled WGS sequence"/>
</dbReference>
<protein>
    <submittedName>
        <fullName evidence="1">Uncharacterized protein</fullName>
    </submittedName>
</protein>
<organism evidence="1 2">
    <name type="scientific">Candidatus Uhrbacteria bacterium CG10_big_fil_rev_8_21_14_0_10_48_16</name>
    <dbReference type="NCBI Taxonomy" id="1975038"/>
    <lineage>
        <taxon>Bacteria</taxon>
        <taxon>Candidatus Uhriibacteriota</taxon>
    </lineage>
</organism>
<evidence type="ECO:0000313" key="2">
    <source>
        <dbReference type="Proteomes" id="UP000231436"/>
    </source>
</evidence>
<name>A0A2M8LHC4_9BACT</name>
<dbReference type="EMBL" id="PFEU01000009">
    <property type="protein sequence ID" value="PJE76847.1"/>
    <property type="molecule type" value="Genomic_DNA"/>
</dbReference>
<reference evidence="2" key="1">
    <citation type="submission" date="2017-09" db="EMBL/GenBank/DDBJ databases">
        <title>Depth-based differentiation of microbial function through sediment-hosted aquifers and enrichment of novel symbionts in the deep terrestrial subsurface.</title>
        <authorList>
            <person name="Probst A.J."/>
            <person name="Ladd B."/>
            <person name="Jarett J.K."/>
            <person name="Geller-Mcgrath D.E."/>
            <person name="Sieber C.M.K."/>
            <person name="Emerson J.B."/>
            <person name="Anantharaman K."/>
            <person name="Thomas B.C."/>
            <person name="Malmstrom R."/>
            <person name="Stieglmeier M."/>
            <person name="Klingl A."/>
            <person name="Woyke T."/>
            <person name="Ryan C.M."/>
            <person name="Banfield J.F."/>
        </authorList>
    </citation>
    <scope>NUCLEOTIDE SEQUENCE [LARGE SCALE GENOMIC DNA]</scope>
</reference>
<dbReference type="AlphaFoldDB" id="A0A2M8LHC4"/>
<gene>
    <name evidence="1" type="ORF">COV05_02375</name>
</gene>
<evidence type="ECO:0000313" key="1">
    <source>
        <dbReference type="EMBL" id="PJE76847.1"/>
    </source>
</evidence>
<sequence length="398" mass="44196">MGIFAFIVFRLGTLWFSRGEILLLAPTDTVFAVHFQLTESTSPFLNEWLSGIPLLSQRSIELRDVLPYTKGEIALFITKDGRRSIAIRGDKSAIDPELLSQYSISAQEKGGFVLLSETLLPISGIPSLTHRSFFPSIGKRWLGRIVLPEEQLGGNIFKTDDYLSFEFETEKQHLNQDEPIPNLGLSLSGLSWDGETPLKTLEYLLTPFTQGEAEKPLFLDENSQMEVFIRQTSGGRETLLIQKGANPTTEVLIRELQLIGALAKPSIQTSILPDGSLFEEIEVQPDLISVEEISTSIGLSYRVSTNSGSIVIATIHNNDLLLSNSQDLLETYGKTKEGSGGLACAPQSNYLSPSFLLSETSSDYFNPDLSFYHQVFSVFSHVSIEFKKYSTTIYLCTL</sequence>
<comment type="caution">
    <text evidence="1">The sequence shown here is derived from an EMBL/GenBank/DDBJ whole genome shotgun (WGS) entry which is preliminary data.</text>
</comment>
<accession>A0A2M8LHC4</accession>